<name>B3JLT2_9BACT</name>
<evidence type="ECO:0000313" key="1">
    <source>
        <dbReference type="EMBL" id="EDV00085.1"/>
    </source>
</evidence>
<organism evidence="1 2">
    <name type="scientific">Phocaeicola coprocola DSM 17136</name>
    <dbReference type="NCBI Taxonomy" id="470145"/>
    <lineage>
        <taxon>Bacteria</taxon>
        <taxon>Pseudomonadati</taxon>
        <taxon>Bacteroidota</taxon>
        <taxon>Bacteroidia</taxon>
        <taxon>Bacteroidales</taxon>
        <taxon>Bacteroidaceae</taxon>
        <taxon>Phocaeicola</taxon>
    </lineage>
</organism>
<dbReference type="PROSITE" id="PS51257">
    <property type="entry name" value="PROKAR_LIPOPROTEIN"/>
    <property type="match status" value="1"/>
</dbReference>
<reference evidence="1 2" key="1">
    <citation type="submission" date="2008-04" db="EMBL/GenBank/DDBJ databases">
        <title>Draft genome sequence of Bacteroides coprocola (DSM 17136).</title>
        <authorList>
            <person name="Sudarsanam P."/>
            <person name="Ley R."/>
            <person name="Guruge J."/>
            <person name="Turnbaugh P.J."/>
            <person name="Mahowald M."/>
            <person name="Liep D."/>
            <person name="Gordon J."/>
        </authorList>
    </citation>
    <scope>NUCLEOTIDE SEQUENCE [LARGE SCALE GENOMIC DNA]</scope>
    <source>
        <strain evidence="1 2">DSM 17136</strain>
    </source>
</reference>
<reference evidence="1 2" key="2">
    <citation type="submission" date="2008-04" db="EMBL/GenBank/DDBJ databases">
        <authorList>
            <person name="Fulton L."/>
            <person name="Clifton S."/>
            <person name="Fulton B."/>
            <person name="Xu J."/>
            <person name="Minx P."/>
            <person name="Pepin K.H."/>
            <person name="Johnson M."/>
            <person name="Thiruvilangam P."/>
            <person name="Bhonagiri V."/>
            <person name="Nash W.E."/>
            <person name="Mardis E.R."/>
            <person name="Wilson R.K."/>
        </authorList>
    </citation>
    <scope>NUCLEOTIDE SEQUENCE [LARGE SCALE GENOMIC DNA]</scope>
    <source>
        <strain evidence="1 2">DSM 17136</strain>
    </source>
</reference>
<dbReference type="EMBL" id="ABIY02000101">
    <property type="protein sequence ID" value="EDV00085.1"/>
    <property type="molecule type" value="Genomic_DNA"/>
</dbReference>
<dbReference type="Pfam" id="PF16141">
    <property type="entry name" value="GH18_BT1044-like"/>
    <property type="match status" value="1"/>
</dbReference>
<dbReference type="InterPro" id="IPR032320">
    <property type="entry name" value="GH18_BT1044-like"/>
</dbReference>
<accession>B3JLT2</accession>
<gene>
    <name evidence="1" type="ORF">BACCOP_02879</name>
</gene>
<comment type="caution">
    <text evidence="1">The sequence shown here is derived from an EMBL/GenBank/DDBJ whole genome shotgun (WGS) entry which is preliminary data.</text>
</comment>
<protein>
    <submittedName>
        <fullName evidence="1">Uncharacterized protein</fullName>
    </submittedName>
</protein>
<sequence length="370" mass="41958">MNSMKIKEYNPLKRSIVAVIATMALFSCSDWTETESLNIKTPTLEEENPALYEAYISSLNEYKKSEHKVTIVKFDNKETDPAGQGERITALPDSIDFVILNNADNLNAVTIDDMQKIRLKGTHTLYSIDYSIIEKEYEAMLENEETPEEDTKVQDENTGEEEMTTDRFLEFCEQRMEYYLGLFSKYKYDGINVIYSGIDPLALSETEKSQLEARQQIFFGKIEAWKNTNVNATFIFEGKPQNLLYDKSLLQKTNFIIIPVVDAVNREDILFTTNMALVEGVPTGRIIYGVTIPSLTDSKDQTGYFEAQENGSPMYAVKGAALAVISNNNNNFVQTGLCISRSQNDYYFGVKSNYKNIKEAISIMNPSPLN</sequence>
<dbReference type="Proteomes" id="UP000003146">
    <property type="component" value="Unassembled WGS sequence"/>
</dbReference>
<proteinExistence type="predicted"/>
<dbReference type="OrthoDB" id="997126at2"/>
<evidence type="ECO:0000313" key="2">
    <source>
        <dbReference type="Proteomes" id="UP000003146"/>
    </source>
</evidence>
<dbReference type="AlphaFoldDB" id="B3JLT2"/>
<dbReference type="HOGENOM" id="CLU_067030_0_0_10"/>
<dbReference type="eggNOG" id="COG3325">
    <property type="taxonomic scope" value="Bacteria"/>
</dbReference>
<dbReference type="STRING" id="470145.BACCOP_02879"/>